<dbReference type="SUPFAM" id="SSF56219">
    <property type="entry name" value="DNase I-like"/>
    <property type="match status" value="1"/>
</dbReference>
<keyword evidence="2" id="KW-1185">Reference proteome</keyword>
<gene>
    <name evidence="1" type="ORF">QE152_g25081</name>
</gene>
<dbReference type="Gene3D" id="3.60.10.10">
    <property type="entry name" value="Endonuclease/exonuclease/phosphatase"/>
    <property type="match status" value="1"/>
</dbReference>
<accession>A0AAW1K2U7</accession>
<protein>
    <recommendedName>
        <fullName evidence="3">Endonuclease/exonuclease/phosphatase domain-containing protein</fullName>
    </recommendedName>
</protein>
<name>A0AAW1K2U7_POPJA</name>
<dbReference type="PANTHER" id="PTHR33776">
    <property type="entry name" value="ENDO/EXONUCLEASE/PHOSPHATASE DOMAIN-CONTAINING PROTEIN"/>
    <property type="match status" value="1"/>
</dbReference>
<dbReference type="EMBL" id="JASPKY010000268">
    <property type="protein sequence ID" value="KAK9712126.1"/>
    <property type="molecule type" value="Genomic_DNA"/>
</dbReference>
<comment type="caution">
    <text evidence="1">The sequence shown here is derived from an EMBL/GenBank/DDBJ whole genome shotgun (WGS) entry which is preliminary data.</text>
</comment>
<dbReference type="AlphaFoldDB" id="A0AAW1K2U7"/>
<evidence type="ECO:0008006" key="3">
    <source>
        <dbReference type="Google" id="ProtNLM"/>
    </source>
</evidence>
<organism evidence="1 2">
    <name type="scientific">Popillia japonica</name>
    <name type="common">Japanese beetle</name>
    <dbReference type="NCBI Taxonomy" id="7064"/>
    <lineage>
        <taxon>Eukaryota</taxon>
        <taxon>Metazoa</taxon>
        <taxon>Ecdysozoa</taxon>
        <taxon>Arthropoda</taxon>
        <taxon>Hexapoda</taxon>
        <taxon>Insecta</taxon>
        <taxon>Pterygota</taxon>
        <taxon>Neoptera</taxon>
        <taxon>Endopterygota</taxon>
        <taxon>Coleoptera</taxon>
        <taxon>Polyphaga</taxon>
        <taxon>Scarabaeiformia</taxon>
        <taxon>Scarabaeidae</taxon>
        <taxon>Rutelinae</taxon>
        <taxon>Popillia</taxon>
    </lineage>
</organism>
<dbReference type="PANTHER" id="PTHR33776:SF4">
    <property type="entry name" value="ENDONUCLEASE_EXONUCLEASE_PHOSPHATASE DOMAIN-CONTAINING PROTEIN"/>
    <property type="match status" value="1"/>
</dbReference>
<proteinExistence type="predicted"/>
<sequence>MKVESLSARSLTTFYEFTSLVFENDRIQDSGVTLPGYRILGRDRLGRGGGVAVYASTALDCQVLDFDLPIIDSLEYIIFTVKIHSKLMAFGNFYVPPRTTVSDLTDSMDNILSYLYPLVDYIMFLGNFNVDQFIPDNPLFACFESNGFLQVIDEPTSITALSSTLLDPIFLSDSNILSSAGTISADLISDHRLDYCICSKKAYSKIS</sequence>
<evidence type="ECO:0000313" key="1">
    <source>
        <dbReference type="EMBL" id="KAK9712126.1"/>
    </source>
</evidence>
<evidence type="ECO:0000313" key="2">
    <source>
        <dbReference type="Proteomes" id="UP001458880"/>
    </source>
</evidence>
<dbReference type="Proteomes" id="UP001458880">
    <property type="component" value="Unassembled WGS sequence"/>
</dbReference>
<dbReference type="InterPro" id="IPR036691">
    <property type="entry name" value="Endo/exonu/phosph_ase_sf"/>
</dbReference>
<reference evidence="1 2" key="1">
    <citation type="journal article" date="2024" name="BMC Genomics">
        <title>De novo assembly and annotation of Popillia japonica's genome with initial clues to its potential as an invasive pest.</title>
        <authorList>
            <person name="Cucini C."/>
            <person name="Boschi S."/>
            <person name="Funari R."/>
            <person name="Cardaioli E."/>
            <person name="Iannotti N."/>
            <person name="Marturano G."/>
            <person name="Paoli F."/>
            <person name="Bruttini M."/>
            <person name="Carapelli A."/>
            <person name="Frati F."/>
            <person name="Nardi F."/>
        </authorList>
    </citation>
    <scope>NUCLEOTIDE SEQUENCE [LARGE SCALE GENOMIC DNA]</scope>
    <source>
        <strain evidence="1">DMR45628</strain>
    </source>
</reference>